<reference evidence="10 11" key="1">
    <citation type="submission" date="2019-08" db="EMBL/GenBank/DDBJ databases">
        <title>Hyperibacter terrae gen. nov., sp. nov. and Hyperibacter viscosus sp. nov., two new members in the family Rhodospirillaceae isolated from the rhizosphere of Hypericum perforatum.</title>
        <authorList>
            <person name="Noviana Z."/>
        </authorList>
    </citation>
    <scope>NUCLEOTIDE SEQUENCE [LARGE SCALE GENOMIC DNA]</scope>
    <source>
        <strain evidence="10 11">R5913</strain>
    </source>
</reference>
<evidence type="ECO:0000256" key="7">
    <source>
        <dbReference type="ARBA" id="ARBA00023136"/>
    </source>
</evidence>
<dbReference type="AlphaFoldDB" id="A0A5J6MF99"/>
<keyword evidence="11" id="KW-1185">Reference proteome</keyword>
<comment type="subcellular location">
    <subcellularLocation>
        <location evidence="1 8">Cell membrane</location>
        <topology evidence="1 8">Multi-pass membrane protein</topology>
    </subcellularLocation>
</comment>
<dbReference type="PANTHER" id="PTHR43227:SF11">
    <property type="entry name" value="BLL4140 PROTEIN"/>
    <property type="match status" value="1"/>
</dbReference>
<keyword evidence="4" id="KW-1003">Cell membrane</keyword>
<dbReference type="EMBL" id="CP042906">
    <property type="protein sequence ID" value="QEX15771.1"/>
    <property type="molecule type" value="Genomic_DNA"/>
</dbReference>
<dbReference type="InterPro" id="IPR050809">
    <property type="entry name" value="UgpAE/MalFG_permease"/>
</dbReference>
<feature type="transmembrane region" description="Helical" evidence="8">
    <location>
        <begin position="211"/>
        <end position="232"/>
    </location>
</feature>
<dbReference type="GO" id="GO:0055085">
    <property type="term" value="P:transmembrane transport"/>
    <property type="evidence" value="ECO:0007669"/>
    <property type="project" value="InterPro"/>
</dbReference>
<evidence type="ECO:0000313" key="11">
    <source>
        <dbReference type="Proteomes" id="UP000326202"/>
    </source>
</evidence>
<feature type="transmembrane region" description="Helical" evidence="8">
    <location>
        <begin position="252"/>
        <end position="278"/>
    </location>
</feature>
<dbReference type="InterPro" id="IPR000515">
    <property type="entry name" value="MetI-like"/>
</dbReference>
<proteinExistence type="inferred from homology"/>
<name>A0A5J6MF99_9PROT</name>
<dbReference type="CDD" id="cd06261">
    <property type="entry name" value="TM_PBP2"/>
    <property type="match status" value="1"/>
</dbReference>
<evidence type="ECO:0000256" key="6">
    <source>
        <dbReference type="ARBA" id="ARBA00022989"/>
    </source>
</evidence>
<gene>
    <name evidence="10" type="ORF">FRZ44_10580</name>
</gene>
<dbReference type="PANTHER" id="PTHR43227">
    <property type="entry name" value="BLL4140 PROTEIN"/>
    <property type="match status" value="1"/>
</dbReference>
<sequence>MKLSPKFTPYLYILPLVLLLGFVFGYPLVRIFEFSFKKVRGIDGPWVGWENYRLILHQDLFWESALHNLFLLIAVPVMVAWALLISIVLYERIRGWKLYRVVLFLPYILAIPIIAVVMKKMFQFSGPVNEALRWLSLDFMALDWIGSSDVALWTVMIFIIWRESALGIILFLARLLSLDESLIEAAKLEGANWWQRARYVLIPQMKTVIEFYVVISVITMLSSVFSYVYIMGGGRGGPGTSTMVLELYIFSALIKISLPGIASAVSVLLFLVSLLLIVPLFAVRRRANEEEVG</sequence>
<feature type="transmembrane region" description="Helical" evidence="8">
    <location>
        <begin position="7"/>
        <end position="29"/>
    </location>
</feature>
<evidence type="ECO:0000256" key="2">
    <source>
        <dbReference type="ARBA" id="ARBA00009306"/>
    </source>
</evidence>
<organism evidence="10 11">
    <name type="scientific">Hypericibacter terrae</name>
    <dbReference type="NCBI Taxonomy" id="2602015"/>
    <lineage>
        <taxon>Bacteria</taxon>
        <taxon>Pseudomonadati</taxon>
        <taxon>Pseudomonadota</taxon>
        <taxon>Alphaproteobacteria</taxon>
        <taxon>Rhodospirillales</taxon>
        <taxon>Dongiaceae</taxon>
        <taxon>Hypericibacter</taxon>
    </lineage>
</organism>
<protein>
    <submittedName>
        <fullName evidence="10">Sugar ABC transporter permease</fullName>
    </submittedName>
</protein>
<evidence type="ECO:0000259" key="9">
    <source>
        <dbReference type="PROSITE" id="PS50928"/>
    </source>
</evidence>
<dbReference type="Gene3D" id="1.10.3720.10">
    <property type="entry name" value="MetI-like"/>
    <property type="match status" value="1"/>
</dbReference>
<dbReference type="GO" id="GO:0005886">
    <property type="term" value="C:plasma membrane"/>
    <property type="evidence" value="ECO:0007669"/>
    <property type="project" value="UniProtKB-SubCell"/>
</dbReference>
<evidence type="ECO:0000313" key="10">
    <source>
        <dbReference type="EMBL" id="QEX15771.1"/>
    </source>
</evidence>
<evidence type="ECO:0000256" key="8">
    <source>
        <dbReference type="RuleBase" id="RU363032"/>
    </source>
</evidence>
<dbReference type="InterPro" id="IPR035906">
    <property type="entry name" value="MetI-like_sf"/>
</dbReference>
<keyword evidence="6 8" id="KW-1133">Transmembrane helix</keyword>
<evidence type="ECO:0000256" key="5">
    <source>
        <dbReference type="ARBA" id="ARBA00022692"/>
    </source>
</evidence>
<keyword evidence="7 8" id="KW-0472">Membrane</keyword>
<keyword evidence="5 8" id="KW-0812">Transmembrane</keyword>
<evidence type="ECO:0000256" key="4">
    <source>
        <dbReference type="ARBA" id="ARBA00022475"/>
    </source>
</evidence>
<comment type="similarity">
    <text evidence="2 8">Belongs to the binding-protein-dependent transport system permease family.</text>
</comment>
<evidence type="ECO:0000256" key="3">
    <source>
        <dbReference type="ARBA" id="ARBA00022448"/>
    </source>
</evidence>
<dbReference type="OrthoDB" id="145927at2"/>
<evidence type="ECO:0000256" key="1">
    <source>
        <dbReference type="ARBA" id="ARBA00004651"/>
    </source>
</evidence>
<accession>A0A5J6MF99</accession>
<feature type="domain" description="ABC transmembrane type-1" evidence="9">
    <location>
        <begin position="66"/>
        <end position="280"/>
    </location>
</feature>
<feature type="transmembrane region" description="Helical" evidence="8">
    <location>
        <begin position="69"/>
        <end position="89"/>
    </location>
</feature>
<dbReference type="SUPFAM" id="SSF161098">
    <property type="entry name" value="MetI-like"/>
    <property type="match status" value="1"/>
</dbReference>
<dbReference type="RefSeq" id="WP_151176194.1">
    <property type="nucleotide sequence ID" value="NZ_CP042906.1"/>
</dbReference>
<feature type="transmembrane region" description="Helical" evidence="8">
    <location>
        <begin position="150"/>
        <end position="173"/>
    </location>
</feature>
<feature type="transmembrane region" description="Helical" evidence="8">
    <location>
        <begin position="101"/>
        <end position="118"/>
    </location>
</feature>
<dbReference type="Proteomes" id="UP000326202">
    <property type="component" value="Chromosome"/>
</dbReference>
<keyword evidence="3 8" id="KW-0813">Transport</keyword>
<dbReference type="PROSITE" id="PS50928">
    <property type="entry name" value="ABC_TM1"/>
    <property type="match status" value="1"/>
</dbReference>
<dbReference type="KEGG" id="htq:FRZ44_10580"/>
<dbReference type="Pfam" id="PF00528">
    <property type="entry name" value="BPD_transp_1"/>
    <property type="match status" value="1"/>
</dbReference>